<dbReference type="AlphaFoldDB" id="A0A4R5LWT7"/>
<evidence type="ECO:0000313" key="1">
    <source>
        <dbReference type="EMBL" id="TDG15911.1"/>
    </source>
</evidence>
<organism evidence="1 2">
    <name type="scientific">Seongchinamella unica</name>
    <dbReference type="NCBI Taxonomy" id="2547392"/>
    <lineage>
        <taxon>Bacteria</taxon>
        <taxon>Pseudomonadati</taxon>
        <taxon>Pseudomonadota</taxon>
        <taxon>Gammaproteobacteria</taxon>
        <taxon>Cellvibrionales</taxon>
        <taxon>Halieaceae</taxon>
        <taxon>Seongchinamella</taxon>
    </lineage>
</organism>
<reference evidence="1 2" key="1">
    <citation type="submission" date="2019-03" db="EMBL/GenBank/DDBJ databases">
        <title>Seongchinamella monodicae gen. nov., sp. nov., a novel member of the Gammaproteobacteria isolated from a tidal mudflat of beach.</title>
        <authorList>
            <person name="Yang H.G."/>
            <person name="Kang J.W."/>
            <person name="Lee S.D."/>
        </authorList>
    </citation>
    <scope>NUCLEOTIDE SEQUENCE [LARGE SCALE GENOMIC DNA]</scope>
    <source>
        <strain evidence="1 2">GH4-78</strain>
    </source>
</reference>
<protein>
    <submittedName>
        <fullName evidence="1">Uncharacterized protein</fullName>
    </submittedName>
</protein>
<dbReference type="RefSeq" id="WP_133210828.1">
    <property type="nucleotide sequence ID" value="NZ_SMSE01000001.1"/>
</dbReference>
<proteinExistence type="predicted"/>
<evidence type="ECO:0000313" key="2">
    <source>
        <dbReference type="Proteomes" id="UP000295554"/>
    </source>
</evidence>
<comment type="caution">
    <text evidence="1">The sequence shown here is derived from an EMBL/GenBank/DDBJ whole genome shotgun (WGS) entry which is preliminary data.</text>
</comment>
<dbReference type="OrthoDB" id="5716706at2"/>
<accession>A0A4R5LWT7</accession>
<dbReference type="Proteomes" id="UP000295554">
    <property type="component" value="Unassembled WGS sequence"/>
</dbReference>
<sequence>MTGLRKPTAESLAWRTTPGILGSHPASPESVHALLGYYLRDRTSPSPYPGRDMLLDGSLFDWGVAPPLEKVIHGPDELELLLSMPEVYRQGVHVVEPWENVGINLQGEGVRASKNVAYILQQIADADTILYPLWQSGVFNAKRLAHTTSAGIATVVQGGNPSAHAPETFAGSNASLDDILGFTDELLLRRSTDSGPAIFICLGHQLAACSQIRLLRRAVKEIYALRYLPLDQSGRALESLRNAAARIREMGDSLDVIKNGKMIARGWKDQRFAVAANEQVEVGTRQLLPYGSDSYAEHIPAELHDTHALIADELEGVIDTLMRSERALNIEMFHGDEVNEEAALFANWAFKLLHDTIVPLRYQIAVSPLAWLLSMPYAVEILSQTRVNEDHWTEVSTTCIYYKDWETHSIRRSFTCQFHPELMADIRDIGKRDGPRYAELKDNDGARLLVRLLYHGMQE</sequence>
<dbReference type="EMBL" id="SMSE01000001">
    <property type="protein sequence ID" value="TDG15911.1"/>
    <property type="molecule type" value="Genomic_DNA"/>
</dbReference>
<gene>
    <name evidence="1" type="ORF">E2F43_06715</name>
</gene>
<keyword evidence="2" id="KW-1185">Reference proteome</keyword>
<name>A0A4R5LWT7_9GAMM</name>